<dbReference type="EMBL" id="JAFIMR010000016">
    <property type="protein sequence ID" value="KAI1868874.1"/>
    <property type="molecule type" value="Genomic_DNA"/>
</dbReference>
<proteinExistence type="predicted"/>
<organism evidence="2 3">
    <name type="scientific">Neoarthrinium moseri</name>
    <dbReference type="NCBI Taxonomy" id="1658444"/>
    <lineage>
        <taxon>Eukaryota</taxon>
        <taxon>Fungi</taxon>
        <taxon>Dikarya</taxon>
        <taxon>Ascomycota</taxon>
        <taxon>Pezizomycotina</taxon>
        <taxon>Sordariomycetes</taxon>
        <taxon>Xylariomycetidae</taxon>
        <taxon>Amphisphaeriales</taxon>
        <taxon>Apiosporaceae</taxon>
        <taxon>Neoarthrinium</taxon>
    </lineage>
</organism>
<name>A0A9P9WL08_9PEZI</name>
<evidence type="ECO:0000313" key="2">
    <source>
        <dbReference type="EMBL" id="KAI1868874.1"/>
    </source>
</evidence>
<evidence type="ECO:0000313" key="3">
    <source>
        <dbReference type="Proteomes" id="UP000829685"/>
    </source>
</evidence>
<sequence length="312" mass="32791">MVLGALTTAFTPPSDCATAGLGYVINSPLDNTSTAMYFLTTGAQNPTCFPSSKVPESTDYYSPGLCPQGYTAACLTSTVLSRGNGFESIVTCCPTVQKFNCFSGIPSRDWGGRDFCTATVTSATINAVPTLSNSPEDGLGMLVLTSPIVNALGIQVRHQSTDSEILGFLTPTISISPSATSVPVTLSAAPQLDDISFTGIIIGGGVALALLIGVSVCLFVIQRRKARHALNGQLYELPDPDVSLQRFEGFNSPGNYANTFYNKSELPGNQPSDSRFIVDSRTTTEVVRHVELSASRDPAELGSSSRPGELGG</sequence>
<accession>A0A9P9WL08</accession>
<dbReference type="Proteomes" id="UP000829685">
    <property type="component" value="Unassembled WGS sequence"/>
</dbReference>
<reference evidence="2" key="1">
    <citation type="submission" date="2021-03" db="EMBL/GenBank/DDBJ databases">
        <title>Revisited historic fungal species revealed as producer of novel bioactive compounds through whole genome sequencing and comparative genomics.</title>
        <authorList>
            <person name="Vignolle G.A."/>
            <person name="Hochenegger N."/>
            <person name="Mach R.L."/>
            <person name="Mach-Aigner A.R."/>
            <person name="Javad Rahimi M."/>
            <person name="Salim K.A."/>
            <person name="Chan C.M."/>
            <person name="Lim L.B.L."/>
            <person name="Cai F."/>
            <person name="Druzhinina I.S."/>
            <person name="U'Ren J.M."/>
            <person name="Derntl C."/>
        </authorList>
    </citation>
    <scope>NUCLEOTIDE SEQUENCE</scope>
    <source>
        <strain evidence="2">TUCIM 5799</strain>
    </source>
</reference>
<gene>
    <name evidence="2" type="ORF">JX265_006853</name>
</gene>
<feature type="transmembrane region" description="Helical" evidence="1">
    <location>
        <begin position="197"/>
        <end position="221"/>
    </location>
</feature>
<keyword evidence="3" id="KW-1185">Reference proteome</keyword>
<evidence type="ECO:0000256" key="1">
    <source>
        <dbReference type="SAM" id="Phobius"/>
    </source>
</evidence>
<comment type="caution">
    <text evidence="2">The sequence shown here is derived from an EMBL/GenBank/DDBJ whole genome shotgun (WGS) entry which is preliminary data.</text>
</comment>
<dbReference type="OrthoDB" id="4770059at2759"/>
<keyword evidence="1" id="KW-0812">Transmembrane</keyword>
<keyword evidence="1" id="KW-0472">Membrane</keyword>
<protein>
    <submittedName>
        <fullName evidence="2">Uncharacterized protein</fullName>
    </submittedName>
</protein>
<dbReference type="AlphaFoldDB" id="A0A9P9WL08"/>
<keyword evidence="1" id="KW-1133">Transmembrane helix</keyword>